<sequence>MRSRVFLSISLLAAAAAPAQAETLLVTADRLINPGSERMVEDAAVLIEDGVIVASGPVSSVSAPEGAQTIALGAMTLLPGLIDMHTHLEGPSDKGRGYDRYQYAQDRATIWAVANAKKTLDAGFTTVRNVGGTFGMLSVRDAINEGEIPGPRLFVAGPPVGVTGSHCADDNYLPYDRPTTGEGVADGPWALRAKVRRNIKYGVDLIKTCSTGGVFSRGTVLGAPQSTLEELKAIVDEAHLRGLKVAVHAHGTQGIKNAIEAGADTIEHASILDREAIRMAVRNGTFLSMDIYNTEYTLAKGEELGIPEESMAKEREVGQVQRESFRNAVNAGAKVMLGTDAAIYPHGDNAKQLRVMTEFGMSPMQAIRAATIVPAEALGREGKLGCVTEGCHADLIAVSGNPLEDIQTLETVSFVMKDGEVVKGGQ</sequence>
<feature type="domain" description="Amidohydrolase-related" evidence="2">
    <location>
        <begin position="76"/>
        <end position="422"/>
    </location>
</feature>
<dbReference type="RefSeq" id="WP_189571872.1">
    <property type="nucleotide sequence ID" value="NZ_BMXU01000001.1"/>
</dbReference>
<dbReference type="Gene3D" id="3.20.20.140">
    <property type="entry name" value="Metal-dependent hydrolases"/>
    <property type="match status" value="1"/>
</dbReference>
<dbReference type="Gene3D" id="2.30.40.10">
    <property type="entry name" value="Urease, subunit C, domain 1"/>
    <property type="match status" value="1"/>
</dbReference>
<dbReference type="InterPro" id="IPR057744">
    <property type="entry name" value="OTAase-like"/>
</dbReference>
<dbReference type="Pfam" id="PF01979">
    <property type="entry name" value="Amidohydro_1"/>
    <property type="match status" value="1"/>
</dbReference>
<feature type="chain" id="PRO_5046594971" evidence="1">
    <location>
        <begin position="22"/>
        <end position="426"/>
    </location>
</feature>
<gene>
    <name evidence="3" type="ORF">ACFONP_00710</name>
</gene>
<dbReference type="EMBL" id="JBHRVA010000002">
    <property type="protein sequence ID" value="MFC3301250.1"/>
    <property type="molecule type" value="Genomic_DNA"/>
</dbReference>
<evidence type="ECO:0000259" key="2">
    <source>
        <dbReference type="Pfam" id="PF01979"/>
    </source>
</evidence>
<name>A0ABV7M7D8_9PROT</name>
<dbReference type="InterPro" id="IPR011059">
    <property type="entry name" value="Metal-dep_hydrolase_composite"/>
</dbReference>
<reference evidence="4" key="1">
    <citation type="journal article" date="2019" name="Int. J. Syst. Evol. Microbiol.">
        <title>The Global Catalogue of Microorganisms (GCM) 10K type strain sequencing project: providing services to taxonomists for standard genome sequencing and annotation.</title>
        <authorList>
            <consortium name="The Broad Institute Genomics Platform"/>
            <consortium name="The Broad Institute Genome Sequencing Center for Infectious Disease"/>
            <person name="Wu L."/>
            <person name="Ma J."/>
        </authorList>
    </citation>
    <scope>NUCLEOTIDE SEQUENCE [LARGE SCALE GENOMIC DNA]</scope>
    <source>
        <strain evidence="4">KCTC 22245</strain>
    </source>
</reference>
<organism evidence="3 4">
    <name type="scientific">Parvularcula lutaonensis</name>
    <dbReference type="NCBI Taxonomy" id="491923"/>
    <lineage>
        <taxon>Bacteria</taxon>
        <taxon>Pseudomonadati</taxon>
        <taxon>Pseudomonadota</taxon>
        <taxon>Alphaproteobacteria</taxon>
        <taxon>Parvularculales</taxon>
        <taxon>Parvularculaceae</taxon>
        <taxon>Parvularcula</taxon>
    </lineage>
</organism>
<dbReference type="InterPro" id="IPR006680">
    <property type="entry name" value="Amidohydro-rel"/>
</dbReference>
<feature type="signal peptide" evidence="1">
    <location>
        <begin position="1"/>
        <end position="21"/>
    </location>
</feature>
<protein>
    <submittedName>
        <fullName evidence="3">Amidohydrolase family protein</fullName>
    </submittedName>
</protein>
<keyword evidence="1" id="KW-0732">Signal</keyword>
<evidence type="ECO:0000256" key="1">
    <source>
        <dbReference type="SAM" id="SignalP"/>
    </source>
</evidence>
<dbReference type="CDD" id="cd01299">
    <property type="entry name" value="Met_dep_hydrolase_A"/>
    <property type="match status" value="1"/>
</dbReference>
<dbReference type="SUPFAM" id="SSF51338">
    <property type="entry name" value="Composite domain of metallo-dependent hydrolases"/>
    <property type="match status" value="2"/>
</dbReference>
<dbReference type="InterPro" id="IPR032466">
    <property type="entry name" value="Metal_Hydrolase"/>
</dbReference>
<dbReference type="PANTHER" id="PTHR43135">
    <property type="entry name" value="ALPHA-D-RIBOSE 1-METHYLPHOSPHONATE 5-TRIPHOSPHATE DIPHOSPHATASE"/>
    <property type="match status" value="1"/>
</dbReference>
<keyword evidence="4" id="KW-1185">Reference proteome</keyword>
<dbReference type="PANTHER" id="PTHR43135:SF3">
    <property type="entry name" value="ALPHA-D-RIBOSE 1-METHYLPHOSPHONATE 5-TRIPHOSPHATE DIPHOSPHATASE"/>
    <property type="match status" value="1"/>
</dbReference>
<dbReference type="InterPro" id="IPR051781">
    <property type="entry name" value="Metallo-dep_Hydrolase"/>
</dbReference>
<evidence type="ECO:0000313" key="3">
    <source>
        <dbReference type="EMBL" id="MFC3301250.1"/>
    </source>
</evidence>
<evidence type="ECO:0000313" key="4">
    <source>
        <dbReference type="Proteomes" id="UP001595607"/>
    </source>
</evidence>
<dbReference type="Proteomes" id="UP001595607">
    <property type="component" value="Unassembled WGS sequence"/>
</dbReference>
<accession>A0ABV7M7D8</accession>
<dbReference type="SUPFAM" id="SSF51556">
    <property type="entry name" value="Metallo-dependent hydrolases"/>
    <property type="match status" value="1"/>
</dbReference>
<proteinExistence type="predicted"/>
<comment type="caution">
    <text evidence="3">The sequence shown here is derived from an EMBL/GenBank/DDBJ whole genome shotgun (WGS) entry which is preliminary data.</text>
</comment>